<dbReference type="CDD" id="cd02440">
    <property type="entry name" value="AdoMet_MTases"/>
    <property type="match status" value="1"/>
</dbReference>
<reference evidence="6" key="1">
    <citation type="submission" date="2013-12" db="EMBL/GenBank/DDBJ databases">
        <title>The Genome Sequence of Aphanomyces invadans NJM9701.</title>
        <authorList>
            <consortium name="The Broad Institute Genomics Platform"/>
            <person name="Russ C."/>
            <person name="Tyler B."/>
            <person name="van West P."/>
            <person name="Dieguez-Uribeondo J."/>
            <person name="Young S.K."/>
            <person name="Zeng Q."/>
            <person name="Gargeya S."/>
            <person name="Fitzgerald M."/>
            <person name="Abouelleil A."/>
            <person name="Alvarado L."/>
            <person name="Chapman S.B."/>
            <person name="Gainer-Dewar J."/>
            <person name="Goldberg J."/>
            <person name="Griggs A."/>
            <person name="Gujja S."/>
            <person name="Hansen M."/>
            <person name="Howarth C."/>
            <person name="Imamovic A."/>
            <person name="Ireland A."/>
            <person name="Larimer J."/>
            <person name="McCowan C."/>
            <person name="Murphy C."/>
            <person name="Pearson M."/>
            <person name="Poon T.W."/>
            <person name="Priest M."/>
            <person name="Roberts A."/>
            <person name="Saif S."/>
            <person name="Shea T."/>
            <person name="Sykes S."/>
            <person name="Wortman J."/>
            <person name="Nusbaum C."/>
            <person name="Birren B."/>
        </authorList>
    </citation>
    <scope>NUCLEOTIDE SEQUENCE [LARGE SCALE GENOMIC DNA]</scope>
    <source>
        <strain evidence="6">NJM9701</strain>
    </source>
</reference>
<dbReference type="AlphaFoldDB" id="A0A024UN01"/>
<dbReference type="Pfam" id="PF05118">
    <property type="entry name" value="Asp_Arg_Hydrox"/>
    <property type="match status" value="1"/>
</dbReference>
<dbReference type="InterPro" id="IPR027443">
    <property type="entry name" value="IPNS-like_sf"/>
</dbReference>
<proteinExistence type="inferred from homology"/>
<dbReference type="STRING" id="157072.A0A024UN01"/>
<dbReference type="InterPro" id="IPR025714">
    <property type="entry name" value="Methyltranfer_dom"/>
</dbReference>
<accession>A0A024UN01</accession>
<dbReference type="RefSeq" id="XP_008863330.1">
    <property type="nucleotide sequence ID" value="XM_008865108.1"/>
</dbReference>
<dbReference type="EMBL" id="KI913954">
    <property type="protein sequence ID" value="ETW07237.1"/>
    <property type="molecule type" value="Genomic_DNA"/>
</dbReference>
<dbReference type="eggNOG" id="KOG3696">
    <property type="taxonomic scope" value="Eukaryota"/>
</dbReference>
<evidence type="ECO:0008006" key="7">
    <source>
        <dbReference type="Google" id="ProtNLM"/>
    </source>
</evidence>
<gene>
    <name evidence="6" type="ORF">H310_01803</name>
</gene>
<dbReference type="PANTHER" id="PTHR46332">
    <property type="entry name" value="ASPARTATE BETA-HYDROXYLASE DOMAIN-CONTAINING PROTEIN 2"/>
    <property type="match status" value="1"/>
</dbReference>
<comment type="similarity">
    <text evidence="1">Belongs to the aspartyl/asparaginyl beta-hydroxylase family.</text>
</comment>
<evidence type="ECO:0000313" key="6">
    <source>
        <dbReference type="EMBL" id="ETW07237.1"/>
    </source>
</evidence>
<dbReference type="InterPro" id="IPR007803">
    <property type="entry name" value="Asp/Arg/Pro-Hydrxlase"/>
</dbReference>
<dbReference type="Gene3D" id="2.60.120.330">
    <property type="entry name" value="B-lactam Antibiotic, Isopenicillin N Synthase, Chain"/>
    <property type="match status" value="1"/>
</dbReference>
<feature type="domain" description="Aspartyl/asparaginy/proline hydroxylase" evidence="4">
    <location>
        <begin position="344"/>
        <end position="528"/>
    </location>
</feature>
<dbReference type="VEuPathDB" id="FungiDB:H310_01803"/>
<keyword evidence="2" id="KW-0223">Dioxygenase</keyword>
<dbReference type="Gene3D" id="3.40.50.150">
    <property type="entry name" value="Vaccinia Virus protein VP39"/>
    <property type="match status" value="1"/>
</dbReference>
<dbReference type="GO" id="GO:0008757">
    <property type="term" value="F:S-adenosylmethionine-dependent methyltransferase activity"/>
    <property type="evidence" value="ECO:0007669"/>
    <property type="project" value="InterPro"/>
</dbReference>
<dbReference type="GO" id="GO:0051213">
    <property type="term" value="F:dioxygenase activity"/>
    <property type="evidence" value="ECO:0007669"/>
    <property type="project" value="UniProtKB-KW"/>
</dbReference>
<organism evidence="6">
    <name type="scientific">Aphanomyces invadans</name>
    <dbReference type="NCBI Taxonomy" id="157072"/>
    <lineage>
        <taxon>Eukaryota</taxon>
        <taxon>Sar</taxon>
        <taxon>Stramenopiles</taxon>
        <taxon>Oomycota</taxon>
        <taxon>Saprolegniomycetes</taxon>
        <taxon>Saprolegniales</taxon>
        <taxon>Verrucalvaceae</taxon>
        <taxon>Aphanomyces</taxon>
    </lineage>
</organism>
<evidence type="ECO:0000259" key="4">
    <source>
        <dbReference type="Pfam" id="PF05118"/>
    </source>
</evidence>
<sequence>MMAASTPTPEKTYSYDDLYSCEAVFSGALQYVNMGLHPVDTESMGIPKMHALVQPHQQQLYLALLTQPRVLHLLERAASETRPVHVLDVGCGIGASLVLIARVLSARAPSVPIVVCGIDKSRVAVKQHKRLFHVDKTHRGVLHYDLELQRMSAFARHRFDIVMGVQSFQEMNDNPDAAIAEVARVLKPQGVLLVADFYTTFDAHQPFDASFLGHIRSHPSFDLHFEQDISHAATIAAKLTSAKTVDVVGSADVAKYGALLTLKKSRRYEAVRLGRLHFGLFGWHSVVDPELEDDVINSPRDSCDNVIDGGETHHEEDEDDIDDAMNESYFDYKKVFPDLELLKRHVSAIQAEAAAAQLVASWPNWPEDHYIGNDGEWRVFPLCYTFPAWDATKTVWVEPTCAQCPKTVALLRQLPNLRTALFSNLGPNTHLGAHRGWADLANDILRVHLGLDVPTLDRSPDQIGQDNAVRDGGSGNPSGDCCCVVVAGEARAHATGELLVFDDSKLHYAYNKHPTASRCVLIVDLLRPDHIPKGKAVGGHTDELDQFIAQYNTSLSCGTADES</sequence>
<evidence type="ECO:0000256" key="3">
    <source>
        <dbReference type="ARBA" id="ARBA00023002"/>
    </source>
</evidence>
<dbReference type="InterPro" id="IPR029063">
    <property type="entry name" value="SAM-dependent_MTases_sf"/>
</dbReference>
<dbReference type="Pfam" id="PF13847">
    <property type="entry name" value="Methyltransf_31"/>
    <property type="match status" value="1"/>
</dbReference>
<name>A0A024UN01_9STRA</name>
<evidence type="ECO:0000256" key="2">
    <source>
        <dbReference type="ARBA" id="ARBA00022964"/>
    </source>
</evidence>
<dbReference type="SUPFAM" id="SSF53335">
    <property type="entry name" value="S-adenosyl-L-methionine-dependent methyltransferases"/>
    <property type="match status" value="1"/>
</dbReference>
<dbReference type="PANTHER" id="PTHR46332:SF5">
    <property type="entry name" value="ASPARTATE BETA-HYDROXYLASE DOMAIN CONTAINING 2"/>
    <property type="match status" value="1"/>
</dbReference>
<feature type="domain" description="Methyltransferase" evidence="5">
    <location>
        <begin position="84"/>
        <end position="203"/>
    </location>
</feature>
<evidence type="ECO:0000259" key="5">
    <source>
        <dbReference type="Pfam" id="PF13847"/>
    </source>
</evidence>
<protein>
    <recommendedName>
        <fullName evidence="7">Aspartyl/asparaginy/proline hydroxylase domain-containing protein</fullName>
    </recommendedName>
</protein>
<dbReference type="OrthoDB" id="438431at2759"/>
<keyword evidence="3" id="KW-0560">Oxidoreductase</keyword>
<evidence type="ECO:0000256" key="1">
    <source>
        <dbReference type="ARBA" id="ARBA00007730"/>
    </source>
</evidence>
<dbReference type="SUPFAM" id="SSF51197">
    <property type="entry name" value="Clavaminate synthase-like"/>
    <property type="match status" value="1"/>
</dbReference>
<dbReference type="GO" id="GO:0016020">
    <property type="term" value="C:membrane"/>
    <property type="evidence" value="ECO:0007669"/>
    <property type="project" value="TreeGrafter"/>
</dbReference>
<dbReference type="InterPro" id="IPR051821">
    <property type="entry name" value="Asp/Asn_beta-hydroxylase"/>
</dbReference>
<dbReference type="GeneID" id="20078853"/>